<dbReference type="EMBL" id="OZ034818">
    <property type="protein sequence ID" value="CAL1390652.1"/>
    <property type="molecule type" value="Genomic_DNA"/>
</dbReference>
<keyword evidence="2" id="KW-1185">Reference proteome</keyword>
<dbReference type="AlphaFoldDB" id="A0AAV2EY24"/>
<reference evidence="1 2" key="1">
    <citation type="submission" date="2024-04" db="EMBL/GenBank/DDBJ databases">
        <authorList>
            <person name="Fracassetti M."/>
        </authorList>
    </citation>
    <scope>NUCLEOTIDE SEQUENCE [LARGE SCALE GENOMIC DNA]</scope>
</reference>
<gene>
    <name evidence="1" type="ORF">LTRI10_LOCUS31421</name>
</gene>
<dbReference type="Proteomes" id="UP001497516">
    <property type="component" value="Chromosome 5"/>
</dbReference>
<proteinExistence type="predicted"/>
<sequence length="93" mass="10153">MRRRGMCAIRLGDDTPGSWGEVISAAAIHLPVIDDPMVVELWDREAILWCLQKGFSVVSFGGGGVRKWLSIGSIKLMCMTVERVPSSMRSCGA</sequence>
<evidence type="ECO:0000313" key="1">
    <source>
        <dbReference type="EMBL" id="CAL1390652.1"/>
    </source>
</evidence>
<name>A0AAV2EY24_9ROSI</name>
<organism evidence="1 2">
    <name type="scientific">Linum trigynum</name>
    <dbReference type="NCBI Taxonomy" id="586398"/>
    <lineage>
        <taxon>Eukaryota</taxon>
        <taxon>Viridiplantae</taxon>
        <taxon>Streptophyta</taxon>
        <taxon>Embryophyta</taxon>
        <taxon>Tracheophyta</taxon>
        <taxon>Spermatophyta</taxon>
        <taxon>Magnoliopsida</taxon>
        <taxon>eudicotyledons</taxon>
        <taxon>Gunneridae</taxon>
        <taxon>Pentapetalae</taxon>
        <taxon>rosids</taxon>
        <taxon>fabids</taxon>
        <taxon>Malpighiales</taxon>
        <taxon>Linaceae</taxon>
        <taxon>Linum</taxon>
    </lineage>
</organism>
<protein>
    <submittedName>
        <fullName evidence="1">Uncharacterized protein</fullName>
    </submittedName>
</protein>
<evidence type="ECO:0000313" key="2">
    <source>
        <dbReference type="Proteomes" id="UP001497516"/>
    </source>
</evidence>
<accession>A0AAV2EY24</accession>